<dbReference type="SUPFAM" id="SSF56300">
    <property type="entry name" value="Metallo-dependent phosphatases"/>
    <property type="match status" value="1"/>
</dbReference>
<dbReference type="EMBL" id="CCMZ01000029">
    <property type="protein sequence ID" value="CDX21362.1"/>
    <property type="molecule type" value="Genomic_DNA"/>
</dbReference>
<dbReference type="InterPro" id="IPR029052">
    <property type="entry name" value="Metallo-depent_PP-like"/>
</dbReference>
<keyword evidence="1" id="KW-1133">Transmembrane helix</keyword>
<evidence type="ECO:0000313" key="4">
    <source>
        <dbReference type="Proteomes" id="UP000045285"/>
    </source>
</evidence>
<keyword evidence="1" id="KW-0812">Transmembrane</keyword>
<dbReference type="InterPro" id="IPR004843">
    <property type="entry name" value="Calcineurin-like_PHP"/>
</dbReference>
<feature type="domain" description="Calcineurin-like phosphoesterase" evidence="2">
    <location>
        <begin position="73"/>
        <end position="283"/>
    </location>
</feature>
<feature type="transmembrane region" description="Helical" evidence="1">
    <location>
        <begin position="392"/>
        <end position="408"/>
    </location>
</feature>
<proteinExistence type="predicted"/>
<dbReference type="Gene3D" id="3.60.21.10">
    <property type="match status" value="1"/>
</dbReference>
<keyword evidence="1" id="KW-0472">Membrane</keyword>
<organism evidence="3 4">
    <name type="scientific">Mesorhizobium plurifarium</name>
    <dbReference type="NCBI Taxonomy" id="69974"/>
    <lineage>
        <taxon>Bacteria</taxon>
        <taxon>Pseudomonadati</taxon>
        <taxon>Pseudomonadota</taxon>
        <taxon>Alphaproteobacteria</taxon>
        <taxon>Hyphomicrobiales</taxon>
        <taxon>Phyllobacteriaceae</taxon>
        <taxon>Mesorhizobium</taxon>
    </lineage>
</organism>
<feature type="transmembrane region" description="Helical" evidence="1">
    <location>
        <begin position="360"/>
        <end position="380"/>
    </location>
</feature>
<evidence type="ECO:0000259" key="2">
    <source>
        <dbReference type="Pfam" id="PF00149"/>
    </source>
</evidence>
<protein>
    <recommendedName>
        <fullName evidence="2">Calcineurin-like phosphoesterase domain-containing protein</fullName>
    </recommendedName>
</protein>
<sequence>MTGWFSPGLLLRLLWRVVLSDLFGQYADRRLIVAALDAASQDELVERANQFLPGKDNEQLCSLDPDEDGAVWVDFVADLGDGFDATYAVASLLAQERLSVSGEELKRGQILVMGGDEVYPRAAPETYQRQLRDPYDWAFPDPNPGLLKGPPVYAVPGNHDWYDGLVLFLALFCRKDHMHLGGWRTHQRRSYFAVQLTEQWWLWAIDAQLADDIDQPQKEYFLEIAKAVPDNAKIILCGPEPGWLYTGKAGNKALSVMSYVGWIALKQKRGITIPLVLSGDTHHYSRYVADDGNTQFVTSGGGGAFLHPTHQVASSVDLDRVVDGYSWLNGKIKNLTLGADQGREAVYPSKAESLSMLRGNFAFVWYNPAFAAVLGAVYWFISLAGTIVPNDIYYLAPLVLIFGFWGYTKNQEGEGPKTRLVSAANGLIHAVGAAVTIGFVAWFNARYIDLSAWPRTFFLLQAAEMILVGGVIAGSLFGAYLYLTSRWLNMNHNDAFSSMRRNSHRHFLRLRIKDEKVTVFPIGLTTIPKRKDWRINEQKLGTPPSAYVPVSPLKPELIEKPFSVL</sequence>
<reference evidence="4" key="1">
    <citation type="submission" date="2014-08" db="EMBL/GenBank/DDBJ databases">
        <authorList>
            <person name="Moulin L."/>
        </authorList>
    </citation>
    <scope>NUCLEOTIDE SEQUENCE [LARGE SCALE GENOMIC DNA]</scope>
</reference>
<dbReference type="AlphaFoldDB" id="A0A090DWF4"/>
<dbReference type="PANTHER" id="PTHR34211">
    <property type="entry name" value="CALCINEURIN-LIKE METALLO-PHOSPHOESTERASE SUPERFAMILY PROTEIN"/>
    <property type="match status" value="1"/>
</dbReference>
<evidence type="ECO:0000256" key="1">
    <source>
        <dbReference type="SAM" id="Phobius"/>
    </source>
</evidence>
<feature type="transmembrane region" description="Helical" evidence="1">
    <location>
        <begin position="457"/>
        <end position="483"/>
    </location>
</feature>
<dbReference type="Proteomes" id="UP000045285">
    <property type="component" value="Unassembled WGS sequence"/>
</dbReference>
<dbReference type="Pfam" id="PF00149">
    <property type="entry name" value="Metallophos"/>
    <property type="match status" value="1"/>
</dbReference>
<accession>A0A090DWF4</accession>
<dbReference type="PANTHER" id="PTHR34211:SF3">
    <property type="entry name" value="CALCINEURIN-LIKE METALLO-PHOSPHOESTERASE SUPERFAMILY PROTEIN"/>
    <property type="match status" value="1"/>
</dbReference>
<keyword evidence="4" id="KW-1185">Reference proteome</keyword>
<dbReference type="GO" id="GO:0016787">
    <property type="term" value="F:hydrolase activity"/>
    <property type="evidence" value="ECO:0007669"/>
    <property type="project" value="InterPro"/>
</dbReference>
<feature type="transmembrane region" description="Helical" evidence="1">
    <location>
        <begin position="420"/>
        <end position="445"/>
    </location>
</feature>
<gene>
    <name evidence="3" type="ORF">MPL3356_350077</name>
</gene>
<evidence type="ECO:0000313" key="3">
    <source>
        <dbReference type="EMBL" id="CDX21362.1"/>
    </source>
</evidence>
<name>A0A090DWF4_MESPL</name>